<comment type="caution">
    <text evidence="1">The sequence shown here is derived from an EMBL/GenBank/DDBJ whole genome shotgun (WGS) entry which is preliminary data.</text>
</comment>
<evidence type="ECO:0000313" key="2">
    <source>
        <dbReference type="Proteomes" id="UP001165289"/>
    </source>
</evidence>
<dbReference type="Proteomes" id="UP001165289">
    <property type="component" value="Unassembled WGS sequence"/>
</dbReference>
<keyword evidence="2" id="KW-1185">Reference proteome</keyword>
<evidence type="ECO:0000313" key="1">
    <source>
        <dbReference type="EMBL" id="KAI6655425.1"/>
    </source>
</evidence>
<dbReference type="EMBL" id="JAKMXF010000199">
    <property type="protein sequence ID" value="KAI6655425.1"/>
    <property type="molecule type" value="Genomic_DNA"/>
</dbReference>
<sequence>MIEGSNLRSGPNHALFCVLESYERYFGIVLFEKILTLTNPIHTMCQGREMTVGDVRKLVNTHVTVLSSQAYSDENSLVFYQEVKKAAGDLRLDQL</sequence>
<gene>
    <name evidence="1" type="ORF">LOD99_2260</name>
</gene>
<protein>
    <submittedName>
        <fullName evidence="1">Uncharacterized protein</fullName>
    </submittedName>
</protein>
<reference evidence="1 2" key="1">
    <citation type="journal article" date="2023" name="BMC Biol.">
        <title>The compact genome of the sponge Oopsacas minuta (Hexactinellida) is lacking key metazoan core genes.</title>
        <authorList>
            <person name="Santini S."/>
            <person name="Schenkelaars Q."/>
            <person name="Jourda C."/>
            <person name="Duchesne M."/>
            <person name="Belahbib H."/>
            <person name="Rocher C."/>
            <person name="Selva M."/>
            <person name="Riesgo A."/>
            <person name="Vervoort M."/>
            <person name="Leys S.P."/>
            <person name="Kodjabachian L."/>
            <person name="Le Bivic A."/>
            <person name="Borchiellini C."/>
            <person name="Claverie J.M."/>
            <person name="Renard E."/>
        </authorList>
    </citation>
    <scope>NUCLEOTIDE SEQUENCE [LARGE SCALE GENOMIC DNA]</scope>
    <source>
        <strain evidence="1">SPO-2</strain>
    </source>
</reference>
<proteinExistence type="predicted"/>
<dbReference type="AlphaFoldDB" id="A0AAV7K2Y4"/>
<accession>A0AAV7K2Y4</accession>
<organism evidence="1 2">
    <name type="scientific">Oopsacas minuta</name>
    <dbReference type="NCBI Taxonomy" id="111878"/>
    <lineage>
        <taxon>Eukaryota</taxon>
        <taxon>Metazoa</taxon>
        <taxon>Porifera</taxon>
        <taxon>Hexactinellida</taxon>
        <taxon>Hexasterophora</taxon>
        <taxon>Lyssacinosida</taxon>
        <taxon>Leucopsacidae</taxon>
        <taxon>Oopsacas</taxon>
    </lineage>
</organism>
<name>A0AAV7K2Y4_9METZ</name>